<dbReference type="InterPro" id="IPR000089">
    <property type="entry name" value="Biotin_lipoyl"/>
</dbReference>
<comment type="caution">
    <text evidence="11">The sequence shown here is derived from an EMBL/GenBank/DDBJ whole genome shotgun (WGS) entry which is preliminary data.</text>
</comment>
<feature type="compositionally biased region" description="Low complexity" evidence="9">
    <location>
        <begin position="1"/>
        <end position="24"/>
    </location>
</feature>
<name>A0A2P8DYR7_9ACTN</name>
<evidence type="ECO:0000256" key="5">
    <source>
        <dbReference type="ARBA" id="ARBA00023098"/>
    </source>
</evidence>
<dbReference type="OrthoDB" id="9811735at2"/>
<comment type="pathway">
    <text evidence="1 8">Lipid metabolism; fatty acid biosynthesis.</text>
</comment>
<proteinExistence type="predicted"/>
<dbReference type="PROSITE" id="PS00188">
    <property type="entry name" value="BIOTIN"/>
    <property type="match status" value="1"/>
</dbReference>
<evidence type="ECO:0000256" key="3">
    <source>
        <dbReference type="ARBA" id="ARBA00022516"/>
    </source>
</evidence>
<accession>A0A2P8DYR7</accession>
<keyword evidence="12" id="KW-1185">Reference proteome</keyword>
<dbReference type="AlphaFoldDB" id="A0A2P8DYR7"/>
<keyword evidence="7 8" id="KW-0092">Biotin</keyword>
<feature type="domain" description="Lipoyl-binding" evidence="10">
    <location>
        <begin position="101"/>
        <end position="184"/>
    </location>
</feature>
<dbReference type="GO" id="GO:0006633">
    <property type="term" value="P:fatty acid biosynthetic process"/>
    <property type="evidence" value="ECO:0007669"/>
    <property type="project" value="UniProtKB-UniPathway"/>
</dbReference>
<dbReference type="PROSITE" id="PS50968">
    <property type="entry name" value="BIOTINYL_LIPOYL"/>
    <property type="match status" value="1"/>
</dbReference>
<feature type="region of interest" description="Disordered" evidence="9">
    <location>
        <begin position="1"/>
        <end position="25"/>
    </location>
</feature>
<reference evidence="11 12" key="1">
    <citation type="submission" date="2018-03" db="EMBL/GenBank/DDBJ databases">
        <title>Genomic Encyclopedia of Archaeal and Bacterial Type Strains, Phase II (KMG-II): from individual species to whole genera.</title>
        <authorList>
            <person name="Goeker M."/>
        </authorList>
    </citation>
    <scope>NUCLEOTIDE SEQUENCE [LARGE SCALE GENOMIC DNA]</scope>
    <source>
        <strain evidence="11 12">DSM 45211</strain>
    </source>
</reference>
<feature type="region of interest" description="Disordered" evidence="9">
    <location>
        <begin position="87"/>
        <end position="108"/>
    </location>
</feature>
<dbReference type="Proteomes" id="UP000243528">
    <property type="component" value="Unassembled WGS sequence"/>
</dbReference>
<keyword evidence="5 8" id="KW-0443">Lipid metabolism</keyword>
<comment type="function">
    <text evidence="8">This protein is a component of the acetyl coenzyme A carboxylase complex; first, biotin carboxylase catalyzes the carboxylation of the carrier protein and then the transcarboxylase transfers the carboxyl group to form malonyl-CoA.</text>
</comment>
<dbReference type="EMBL" id="PYGE01000010">
    <property type="protein sequence ID" value="PSL02368.1"/>
    <property type="molecule type" value="Genomic_DNA"/>
</dbReference>
<dbReference type="PANTHER" id="PTHR45266:SF3">
    <property type="entry name" value="OXALOACETATE DECARBOXYLASE ALPHA CHAIN"/>
    <property type="match status" value="1"/>
</dbReference>
<dbReference type="SUPFAM" id="SSF51230">
    <property type="entry name" value="Single hybrid motif"/>
    <property type="match status" value="1"/>
</dbReference>
<evidence type="ECO:0000313" key="12">
    <source>
        <dbReference type="Proteomes" id="UP000243528"/>
    </source>
</evidence>
<evidence type="ECO:0000256" key="1">
    <source>
        <dbReference type="ARBA" id="ARBA00005194"/>
    </source>
</evidence>
<evidence type="ECO:0000256" key="7">
    <source>
        <dbReference type="ARBA" id="ARBA00023267"/>
    </source>
</evidence>
<dbReference type="InterPro" id="IPR011053">
    <property type="entry name" value="Single_hybrid_motif"/>
</dbReference>
<evidence type="ECO:0000313" key="11">
    <source>
        <dbReference type="EMBL" id="PSL02368.1"/>
    </source>
</evidence>
<dbReference type="Pfam" id="PF00364">
    <property type="entry name" value="Biotin_lipoyl"/>
    <property type="match status" value="1"/>
</dbReference>
<dbReference type="FunFam" id="2.40.50.100:FF:000003">
    <property type="entry name" value="Acetyl-CoA carboxylase biotin carboxyl carrier protein"/>
    <property type="match status" value="1"/>
</dbReference>
<evidence type="ECO:0000259" key="10">
    <source>
        <dbReference type="PROSITE" id="PS50968"/>
    </source>
</evidence>
<protein>
    <recommendedName>
        <fullName evidence="2 8">Biotin carboxyl carrier protein of acetyl-CoA carboxylase</fullName>
    </recommendedName>
</protein>
<dbReference type="PANTHER" id="PTHR45266">
    <property type="entry name" value="OXALOACETATE DECARBOXYLASE ALPHA CHAIN"/>
    <property type="match status" value="1"/>
</dbReference>
<keyword evidence="3 8" id="KW-0444">Lipid biosynthesis</keyword>
<gene>
    <name evidence="11" type="ORF">CLV30_11021</name>
</gene>
<dbReference type="GO" id="GO:0003989">
    <property type="term" value="F:acetyl-CoA carboxylase activity"/>
    <property type="evidence" value="ECO:0007669"/>
    <property type="project" value="InterPro"/>
</dbReference>
<dbReference type="InterPro" id="IPR001882">
    <property type="entry name" value="Biotin_BS"/>
</dbReference>
<dbReference type="CDD" id="cd06850">
    <property type="entry name" value="biotinyl_domain"/>
    <property type="match status" value="1"/>
</dbReference>
<dbReference type="GO" id="GO:0009317">
    <property type="term" value="C:acetyl-CoA carboxylase complex"/>
    <property type="evidence" value="ECO:0007669"/>
    <property type="project" value="InterPro"/>
</dbReference>
<sequence>MSGGEETAVDVPAEAPAAEAVSGPERQRLISHLRSEASALLTQSGEPVQVVELTAGDCSVRLERPAPVSAPVAPGNVPVAAPEANGQVPGASADGLGGPAGEDDGTPVHPVRAPLVGTFYRRPGPDAKPFVEVDDQVEAGQTLAIVEAMKLMNEIRSDRAGRVVAVRPADGQMVEFDEVLVELAVADA</sequence>
<evidence type="ECO:0000256" key="6">
    <source>
        <dbReference type="ARBA" id="ARBA00023160"/>
    </source>
</evidence>
<dbReference type="PRINTS" id="PR01071">
    <property type="entry name" value="ACOABIOTINCC"/>
</dbReference>
<dbReference type="Gene3D" id="2.40.50.100">
    <property type="match status" value="1"/>
</dbReference>
<dbReference type="UniPathway" id="UPA00094"/>
<dbReference type="InterPro" id="IPR050709">
    <property type="entry name" value="Biotin_Carboxyl_Carrier/Decarb"/>
</dbReference>
<evidence type="ECO:0000256" key="2">
    <source>
        <dbReference type="ARBA" id="ARBA00017562"/>
    </source>
</evidence>
<keyword evidence="6 8" id="KW-0275">Fatty acid biosynthesis</keyword>
<keyword evidence="4 8" id="KW-0276">Fatty acid metabolism</keyword>
<evidence type="ECO:0000256" key="9">
    <source>
        <dbReference type="SAM" id="MobiDB-lite"/>
    </source>
</evidence>
<evidence type="ECO:0000256" key="4">
    <source>
        <dbReference type="ARBA" id="ARBA00022832"/>
    </source>
</evidence>
<evidence type="ECO:0000256" key="8">
    <source>
        <dbReference type="RuleBase" id="RU364072"/>
    </source>
</evidence>
<organism evidence="11 12">
    <name type="scientific">Haloactinopolyspora alba</name>
    <dbReference type="NCBI Taxonomy" id="648780"/>
    <lineage>
        <taxon>Bacteria</taxon>
        <taxon>Bacillati</taxon>
        <taxon>Actinomycetota</taxon>
        <taxon>Actinomycetes</taxon>
        <taxon>Jiangellales</taxon>
        <taxon>Jiangellaceae</taxon>
        <taxon>Haloactinopolyspora</taxon>
    </lineage>
</organism>
<dbReference type="InterPro" id="IPR001249">
    <property type="entry name" value="AcCoA_biotinCC"/>
</dbReference>